<dbReference type="Pfam" id="PF13416">
    <property type="entry name" value="SBP_bac_8"/>
    <property type="match status" value="1"/>
</dbReference>
<evidence type="ECO:0000313" key="4">
    <source>
        <dbReference type="Proteomes" id="UP000249165"/>
    </source>
</evidence>
<dbReference type="Proteomes" id="UP000249165">
    <property type="component" value="Unassembled WGS sequence"/>
</dbReference>
<proteinExistence type="predicted"/>
<dbReference type="CDD" id="cd13589">
    <property type="entry name" value="PBP2_polyamine_RpCGA009"/>
    <property type="match status" value="1"/>
</dbReference>
<dbReference type="PANTHER" id="PTHR30006">
    <property type="entry name" value="THIAMINE-BINDING PERIPLASMIC PROTEIN-RELATED"/>
    <property type="match status" value="1"/>
</dbReference>
<feature type="chain" id="PRO_5016375475" evidence="2">
    <location>
        <begin position="25"/>
        <end position="342"/>
    </location>
</feature>
<dbReference type="EMBL" id="QLMG01000002">
    <property type="protein sequence ID" value="RAK22951.1"/>
    <property type="molecule type" value="Genomic_DNA"/>
</dbReference>
<dbReference type="GO" id="GO:0030975">
    <property type="term" value="F:thiamine binding"/>
    <property type="evidence" value="ECO:0007669"/>
    <property type="project" value="TreeGrafter"/>
</dbReference>
<evidence type="ECO:0000313" key="3">
    <source>
        <dbReference type="EMBL" id="RAK22951.1"/>
    </source>
</evidence>
<evidence type="ECO:0000256" key="2">
    <source>
        <dbReference type="SAM" id="SignalP"/>
    </source>
</evidence>
<feature type="signal peptide" evidence="2">
    <location>
        <begin position="1"/>
        <end position="24"/>
    </location>
</feature>
<dbReference type="SUPFAM" id="SSF53850">
    <property type="entry name" value="Periplasmic binding protein-like II"/>
    <property type="match status" value="1"/>
</dbReference>
<dbReference type="Gene3D" id="3.40.190.10">
    <property type="entry name" value="Periplasmic binding protein-like II"/>
    <property type="match status" value="2"/>
</dbReference>
<dbReference type="RefSeq" id="WP_111549616.1">
    <property type="nucleotide sequence ID" value="NZ_LIQE01000001.1"/>
</dbReference>
<keyword evidence="4" id="KW-1185">Reference proteome</keyword>
<sequence>MTAKRSRVGAAALGAALLPAAALAEGTLTISVYSFAQDEFQEIVYDPFMEICDCEIVVETGNSVERLAKIEANKDAPVIDMAVLSTHDALGAARKGLLAPIDVTSLKNHDKLYDIAKDPLGDNLGVGYTFYATSIVYRSDKVTVESWADLLSPELAGNVALPDVTTNQGPPALYMIGEAMGDADYSLSAPIEEVAAHADDIVTFYVRSSQLAQLMQQEEIWAAPVGRFAWASFKDNGLSMAWATPTEGQTGGMNVMVMTANNGNEDLATRFMDFWLSTEVQTKLAEALVDSPANAEVVVSDEIADNLTYGAETVASLKLLPPDVILDQRETWLDQWNSKVMK</sequence>
<dbReference type="AlphaFoldDB" id="A0A327YR05"/>
<dbReference type="GO" id="GO:0030288">
    <property type="term" value="C:outer membrane-bounded periplasmic space"/>
    <property type="evidence" value="ECO:0007669"/>
    <property type="project" value="TreeGrafter"/>
</dbReference>
<protein>
    <submittedName>
        <fullName evidence="3">Putative spermidine/putrescine transport system substrate-binding protein</fullName>
    </submittedName>
</protein>
<accession>A0A327YR05</accession>
<name>A0A327YR05_9RHOB</name>
<evidence type="ECO:0000256" key="1">
    <source>
        <dbReference type="ARBA" id="ARBA00022729"/>
    </source>
</evidence>
<dbReference type="InterPro" id="IPR006059">
    <property type="entry name" value="SBP"/>
</dbReference>
<dbReference type="PANTHER" id="PTHR30006:SF2">
    <property type="entry name" value="ABC TRANSPORTER SUBSTRATE-BINDING PROTEIN"/>
    <property type="match status" value="1"/>
</dbReference>
<reference evidence="3 4" key="1">
    <citation type="submission" date="2018-06" db="EMBL/GenBank/DDBJ databases">
        <title>Genomic Encyclopedia of Archaeal and Bacterial Type Strains, Phase II (KMG-II): from individual species to whole genera.</title>
        <authorList>
            <person name="Goeker M."/>
        </authorList>
    </citation>
    <scope>NUCLEOTIDE SEQUENCE [LARGE SCALE GENOMIC DNA]</scope>
    <source>
        <strain evidence="3 4">DSM 22011</strain>
    </source>
</reference>
<dbReference type="GO" id="GO:0015888">
    <property type="term" value="P:thiamine transport"/>
    <property type="evidence" value="ECO:0007669"/>
    <property type="project" value="TreeGrafter"/>
</dbReference>
<comment type="caution">
    <text evidence="3">The sequence shown here is derived from an EMBL/GenBank/DDBJ whole genome shotgun (WGS) entry which is preliminary data.</text>
</comment>
<organism evidence="3 4">
    <name type="scientific">Salipiger aestuarii</name>
    <dbReference type="NCBI Taxonomy" id="568098"/>
    <lineage>
        <taxon>Bacteria</taxon>
        <taxon>Pseudomonadati</taxon>
        <taxon>Pseudomonadota</taxon>
        <taxon>Alphaproteobacteria</taxon>
        <taxon>Rhodobacterales</taxon>
        <taxon>Roseobacteraceae</taxon>
        <taxon>Salipiger</taxon>
    </lineage>
</organism>
<keyword evidence="1 2" id="KW-0732">Signal</keyword>
<gene>
    <name evidence="3" type="ORF">ATI53_1002130</name>
</gene>
<dbReference type="OrthoDB" id="9766989at2"/>
<dbReference type="GO" id="GO:0030976">
    <property type="term" value="F:thiamine pyrophosphate binding"/>
    <property type="evidence" value="ECO:0007669"/>
    <property type="project" value="TreeGrafter"/>
</dbReference>